<keyword evidence="4" id="KW-1185">Reference proteome</keyword>
<evidence type="ECO:0000313" key="3">
    <source>
        <dbReference type="EMBL" id="MBB5292246.1"/>
    </source>
</evidence>
<name>A0A7W8MHQ6_9CAUL</name>
<feature type="chain" id="PRO_5031556932" evidence="2">
    <location>
        <begin position="23"/>
        <end position="47"/>
    </location>
</feature>
<comment type="caution">
    <text evidence="3">The sequence shown here is derived from an EMBL/GenBank/DDBJ whole genome shotgun (WGS) entry which is preliminary data.</text>
</comment>
<dbReference type="RefSeq" id="WP_221247812.1">
    <property type="nucleotide sequence ID" value="NZ_BAAAFF010000002.1"/>
</dbReference>
<dbReference type="AlphaFoldDB" id="A0A7W8MHQ6"/>
<accession>A0A7W8MHQ6</accession>
<proteinExistence type="predicted"/>
<sequence>MRLIALALSLTVLTVAAGPALAQEQMSDPDFAPTVSNPAYAGTGRRS</sequence>
<keyword evidence="2" id="KW-0732">Signal</keyword>
<evidence type="ECO:0000313" key="4">
    <source>
        <dbReference type="Proteomes" id="UP000566663"/>
    </source>
</evidence>
<feature type="signal peptide" evidence="2">
    <location>
        <begin position="1"/>
        <end position="22"/>
    </location>
</feature>
<protein>
    <submittedName>
        <fullName evidence="3">Uncharacterized protein</fullName>
    </submittedName>
</protein>
<gene>
    <name evidence="3" type="ORF">HNQ67_001766</name>
</gene>
<reference evidence="3 4" key="1">
    <citation type="submission" date="2020-08" db="EMBL/GenBank/DDBJ databases">
        <title>Genomic Encyclopedia of Type Strains, Phase IV (KMG-IV): sequencing the most valuable type-strain genomes for metagenomic binning, comparative biology and taxonomic classification.</title>
        <authorList>
            <person name="Goeker M."/>
        </authorList>
    </citation>
    <scope>NUCLEOTIDE SEQUENCE [LARGE SCALE GENOMIC DNA]</scope>
    <source>
        <strain evidence="3 4">DSM 25335</strain>
    </source>
</reference>
<dbReference type="Proteomes" id="UP000566663">
    <property type="component" value="Unassembled WGS sequence"/>
</dbReference>
<dbReference type="EMBL" id="JACHFZ010000003">
    <property type="protein sequence ID" value="MBB5292246.1"/>
    <property type="molecule type" value="Genomic_DNA"/>
</dbReference>
<evidence type="ECO:0000256" key="2">
    <source>
        <dbReference type="SAM" id="SignalP"/>
    </source>
</evidence>
<feature type="region of interest" description="Disordered" evidence="1">
    <location>
        <begin position="26"/>
        <end position="47"/>
    </location>
</feature>
<organism evidence="3 4">
    <name type="scientific">Brevundimonas basaltis</name>
    <dbReference type="NCBI Taxonomy" id="472166"/>
    <lineage>
        <taxon>Bacteria</taxon>
        <taxon>Pseudomonadati</taxon>
        <taxon>Pseudomonadota</taxon>
        <taxon>Alphaproteobacteria</taxon>
        <taxon>Caulobacterales</taxon>
        <taxon>Caulobacteraceae</taxon>
        <taxon>Brevundimonas</taxon>
    </lineage>
</organism>
<evidence type="ECO:0000256" key="1">
    <source>
        <dbReference type="SAM" id="MobiDB-lite"/>
    </source>
</evidence>